<evidence type="ECO:0008006" key="3">
    <source>
        <dbReference type="Google" id="ProtNLM"/>
    </source>
</evidence>
<reference evidence="1 2" key="1">
    <citation type="journal article" date="2012" name="J. Bacteriol.">
        <title>Genome Sequence of Fibrella aestuarina BUZ 2T, a Filamentous Marine Bacterium.</title>
        <authorList>
            <person name="Filippini M."/>
            <person name="Qi W."/>
            <person name="Blom J."/>
            <person name="Goesmann A."/>
            <person name="Smits T.H."/>
            <person name="Bagheri H.C."/>
        </authorList>
    </citation>
    <scope>NUCLEOTIDE SEQUENCE [LARGE SCALE GENOMIC DNA]</scope>
    <source>
        <strain evidence="2">BUZ 2T</strain>
    </source>
</reference>
<dbReference type="EMBL" id="HE796683">
    <property type="protein sequence ID" value="CCH01196.1"/>
    <property type="molecule type" value="Genomic_DNA"/>
</dbReference>
<name>I0KAP3_9BACT</name>
<protein>
    <recommendedName>
        <fullName evidence="3">AlgX/AlgJ SGNH hydrolase-like domain-containing protein</fullName>
    </recommendedName>
</protein>
<dbReference type="KEGG" id="fae:FAES_3187"/>
<proteinExistence type="predicted"/>
<dbReference type="Proteomes" id="UP000011058">
    <property type="component" value="Chromosome"/>
</dbReference>
<sequence length="335" mass="38501">MKLLRYTVLVVASLLWLGGCSRTVMHELYQIGFIPDDYRFGDLYRLSSLSQFKEPVTPCPASPTYPDTARTDVYVLGDSFTEPGRLAKADLPVRSLHYFHWDHDLNRHVQLDTTHRNVLVIESVERHFRQHVAVPPTQNILVVSDTIGTNGQHQQSAQWGTMLIDWIKATGIEDRLETTLFSRDLFLWFRETKAALTLALFNRHNDKVALSTDGQAIFSELEVNNPETSAFTPLRDTYLDSLVHNLNVAADHYRKAGFDEVILSIIPNKVTLLEPNRGTYNHLIERIQQHPGLHLTVIDTYTPYRRSRLPLYAKSDTHWNCTGRAIWLDALRQRL</sequence>
<keyword evidence="2" id="KW-1185">Reference proteome</keyword>
<dbReference type="PATRIC" id="fig|1166018.3.peg.4958"/>
<evidence type="ECO:0000313" key="1">
    <source>
        <dbReference type="EMBL" id="CCH01196.1"/>
    </source>
</evidence>
<dbReference type="OrthoDB" id="961233at2"/>
<dbReference type="AlphaFoldDB" id="I0KAP3"/>
<dbReference type="PROSITE" id="PS51257">
    <property type="entry name" value="PROKAR_LIPOPROTEIN"/>
    <property type="match status" value="1"/>
</dbReference>
<dbReference type="RefSeq" id="WP_015332295.1">
    <property type="nucleotide sequence ID" value="NC_020054.1"/>
</dbReference>
<gene>
    <name evidence="1" type="ORF">FAES_3187</name>
</gene>
<organism evidence="1 2">
    <name type="scientific">Fibrella aestuarina BUZ 2</name>
    <dbReference type="NCBI Taxonomy" id="1166018"/>
    <lineage>
        <taxon>Bacteria</taxon>
        <taxon>Pseudomonadati</taxon>
        <taxon>Bacteroidota</taxon>
        <taxon>Cytophagia</taxon>
        <taxon>Cytophagales</taxon>
        <taxon>Spirosomataceae</taxon>
        <taxon>Fibrella</taxon>
    </lineage>
</organism>
<dbReference type="STRING" id="1166018.FAES_3187"/>
<evidence type="ECO:0000313" key="2">
    <source>
        <dbReference type="Proteomes" id="UP000011058"/>
    </source>
</evidence>
<dbReference type="HOGENOM" id="CLU_810709_0_0_10"/>
<dbReference type="eggNOG" id="ENOG502Z9Z6">
    <property type="taxonomic scope" value="Bacteria"/>
</dbReference>
<dbReference type="SUPFAM" id="SSF52266">
    <property type="entry name" value="SGNH hydrolase"/>
    <property type="match status" value="1"/>
</dbReference>
<accession>I0KAP3</accession>